<feature type="transmembrane region" description="Helical" evidence="7">
    <location>
        <begin position="6"/>
        <end position="24"/>
    </location>
</feature>
<dbReference type="SMART" id="SM00388">
    <property type="entry name" value="HisKA"/>
    <property type="match status" value="1"/>
</dbReference>
<feature type="transmembrane region" description="Helical" evidence="7">
    <location>
        <begin position="165"/>
        <end position="192"/>
    </location>
</feature>
<feature type="transmembrane region" description="Helical" evidence="7">
    <location>
        <begin position="198"/>
        <end position="221"/>
    </location>
</feature>
<dbReference type="PROSITE" id="PS50109">
    <property type="entry name" value="HIS_KIN"/>
    <property type="match status" value="1"/>
</dbReference>
<dbReference type="SUPFAM" id="SSF55874">
    <property type="entry name" value="ATPase domain of HSP90 chaperone/DNA topoisomerase II/histidine kinase"/>
    <property type="match status" value="1"/>
</dbReference>
<evidence type="ECO:0000256" key="5">
    <source>
        <dbReference type="ARBA" id="ARBA00022777"/>
    </source>
</evidence>
<reference evidence="11 12" key="1">
    <citation type="submission" date="2016-12" db="EMBL/GenBank/DDBJ databases">
        <title>Trade-off between light-utilization and light-protection in marine flavobacteria.</title>
        <authorList>
            <person name="Kumagai Y."/>
            <person name="Yoshizawa S."/>
            <person name="Kogure K."/>
            <person name="Iwasaki W."/>
        </authorList>
    </citation>
    <scope>NUCLEOTIDE SEQUENCE [LARGE SCALE GENOMIC DNA]</scope>
    <source>
        <strain evidence="11 12">ATCC 43844</strain>
    </source>
</reference>
<feature type="coiled-coil region" evidence="6">
    <location>
        <begin position="367"/>
        <end position="501"/>
    </location>
</feature>
<feature type="transmembrane region" description="Helical" evidence="7">
    <location>
        <begin position="61"/>
        <end position="81"/>
    </location>
</feature>
<keyword evidence="7" id="KW-1133">Transmembrane helix</keyword>
<dbReference type="InterPro" id="IPR003594">
    <property type="entry name" value="HATPase_dom"/>
</dbReference>
<dbReference type="InterPro" id="IPR000700">
    <property type="entry name" value="PAS-assoc_C"/>
</dbReference>
<dbReference type="InterPro" id="IPR003661">
    <property type="entry name" value="HisK_dim/P_dom"/>
</dbReference>
<keyword evidence="5" id="KW-0418">Kinase</keyword>
<dbReference type="SUPFAM" id="SSF55785">
    <property type="entry name" value="PYP-like sensor domain (PAS domain)"/>
    <property type="match status" value="1"/>
</dbReference>
<dbReference type="PANTHER" id="PTHR43047">
    <property type="entry name" value="TWO-COMPONENT HISTIDINE PROTEIN KINASE"/>
    <property type="match status" value="1"/>
</dbReference>
<dbReference type="PROSITE" id="PS50112">
    <property type="entry name" value="PAS"/>
    <property type="match status" value="1"/>
</dbReference>
<dbReference type="SMART" id="SM00091">
    <property type="entry name" value="PAS"/>
    <property type="match status" value="1"/>
</dbReference>
<feature type="domain" description="PAS" evidence="9">
    <location>
        <begin position="641"/>
        <end position="712"/>
    </location>
</feature>
<dbReference type="AlphaFoldDB" id="A0A2S7WH24"/>
<evidence type="ECO:0000313" key="11">
    <source>
        <dbReference type="EMBL" id="PQJ76914.1"/>
    </source>
</evidence>
<dbReference type="Pfam" id="PF02518">
    <property type="entry name" value="HATPase_c"/>
    <property type="match status" value="1"/>
</dbReference>
<evidence type="ECO:0000256" key="2">
    <source>
        <dbReference type="ARBA" id="ARBA00012438"/>
    </source>
</evidence>
<dbReference type="SUPFAM" id="SSF47384">
    <property type="entry name" value="Homodimeric domain of signal transducing histidine kinase"/>
    <property type="match status" value="1"/>
</dbReference>
<dbReference type="InterPro" id="IPR035965">
    <property type="entry name" value="PAS-like_dom_sf"/>
</dbReference>
<evidence type="ECO:0000259" key="9">
    <source>
        <dbReference type="PROSITE" id="PS50112"/>
    </source>
</evidence>
<evidence type="ECO:0000259" key="8">
    <source>
        <dbReference type="PROSITE" id="PS50109"/>
    </source>
</evidence>
<dbReference type="InterPro" id="IPR004358">
    <property type="entry name" value="Sig_transdc_His_kin-like_C"/>
</dbReference>
<evidence type="ECO:0000256" key="6">
    <source>
        <dbReference type="SAM" id="Coils"/>
    </source>
</evidence>
<keyword evidence="3" id="KW-0597">Phosphoprotein</keyword>
<dbReference type="CDD" id="cd00075">
    <property type="entry name" value="HATPase"/>
    <property type="match status" value="1"/>
</dbReference>
<dbReference type="GO" id="GO:0009927">
    <property type="term" value="F:histidine phosphotransfer kinase activity"/>
    <property type="evidence" value="ECO:0007669"/>
    <property type="project" value="TreeGrafter"/>
</dbReference>
<evidence type="ECO:0000259" key="10">
    <source>
        <dbReference type="PROSITE" id="PS50113"/>
    </source>
</evidence>
<protein>
    <recommendedName>
        <fullName evidence="2">histidine kinase</fullName>
        <ecNumber evidence="2">2.7.13.3</ecNumber>
    </recommendedName>
</protein>
<evidence type="ECO:0000256" key="4">
    <source>
        <dbReference type="ARBA" id="ARBA00022679"/>
    </source>
</evidence>
<dbReference type="InterPro" id="IPR013767">
    <property type="entry name" value="PAS_fold"/>
</dbReference>
<dbReference type="PANTHER" id="PTHR43047:SF72">
    <property type="entry name" value="OSMOSENSING HISTIDINE PROTEIN KINASE SLN1"/>
    <property type="match status" value="1"/>
</dbReference>
<feature type="transmembrane region" description="Helical" evidence="7">
    <location>
        <begin position="31"/>
        <end position="55"/>
    </location>
</feature>
<dbReference type="RefSeq" id="WP_407675519.1">
    <property type="nucleotide sequence ID" value="NZ_MSCM01000002.1"/>
</dbReference>
<proteinExistence type="predicted"/>
<dbReference type="Pfam" id="PF00512">
    <property type="entry name" value="HisKA"/>
    <property type="match status" value="1"/>
</dbReference>
<dbReference type="FunFam" id="3.30.565.10:FF:000006">
    <property type="entry name" value="Sensor histidine kinase WalK"/>
    <property type="match status" value="1"/>
</dbReference>
<dbReference type="Gene3D" id="1.10.287.130">
    <property type="match status" value="1"/>
</dbReference>
<evidence type="ECO:0000313" key="12">
    <source>
        <dbReference type="Proteomes" id="UP000239068"/>
    </source>
</evidence>
<dbReference type="Pfam" id="PF20973">
    <property type="entry name" value="VUPS"/>
    <property type="match status" value="1"/>
</dbReference>
<dbReference type="EC" id="2.7.13.3" evidence="2"/>
<dbReference type="NCBIfam" id="TIGR00229">
    <property type="entry name" value="sensory_box"/>
    <property type="match status" value="1"/>
</dbReference>
<dbReference type="Pfam" id="PF00989">
    <property type="entry name" value="PAS"/>
    <property type="match status" value="1"/>
</dbReference>
<evidence type="ECO:0000256" key="3">
    <source>
        <dbReference type="ARBA" id="ARBA00022553"/>
    </source>
</evidence>
<keyword evidence="7" id="KW-0812">Transmembrane</keyword>
<dbReference type="Proteomes" id="UP000239068">
    <property type="component" value="Unassembled WGS sequence"/>
</dbReference>
<keyword evidence="7" id="KW-0472">Membrane</keyword>
<dbReference type="EMBL" id="MSCM01000002">
    <property type="protein sequence ID" value="PQJ76914.1"/>
    <property type="molecule type" value="Genomic_DNA"/>
</dbReference>
<accession>A0A2S7WH24</accession>
<feature type="transmembrane region" description="Helical" evidence="7">
    <location>
        <begin position="135"/>
        <end position="158"/>
    </location>
</feature>
<dbReference type="InterPro" id="IPR036890">
    <property type="entry name" value="HATPase_C_sf"/>
</dbReference>
<feature type="domain" description="PAC" evidence="10">
    <location>
        <begin position="715"/>
        <end position="767"/>
    </location>
</feature>
<feature type="domain" description="Histidine kinase" evidence="8">
    <location>
        <begin position="796"/>
        <end position="1013"/>
    </location>
</feature>
<dbReference type="PROSITE" id="PS50113">
    <property type="entry name" value="PAC"/>
    <property type="match status" value="1"/>
</dbReference>
<dbReference type="GO" id="GO:0005886">
    <property type="term" value="C:plasma membrane"/>
    <property type="evidence" value="ECO:0007669"/>
    <property type="project" value="TreeGrafter"/>
</dbReference>
<gene>
    <name evidence="11" type="ORF">BTO16_13695</name>
</gene>
<dbReference type="InterPro" id="IPR000014">
    <property type="entry name" value="PAS"/>
</dbReference>
<keyword evidence="4" id="KW-0808">Transferase</keyword>
<feature type="coiled-coil region" evidence="6">
    <location>
        <begin position="586"/>
        <end position="646"/>
    </location>
</feature>
<dbReference type="Gene3D" id="3.30.565.10">
    <property type="entry name" value="Histidine kinase-like ATPase, C-terminal domain"/>
    <property type="match status" value="1"/>
</dbReference>
<dbReference type="SMART" id="SM00387">
    <property type="entry name" value="HATPase_c"/>
    <property type="match status" value="1"/>
</dbReference>
<feature type="coiled-coil region" evidence="6">
    <location>
        <begin position="304"/>
        <end position="336"/>
    </location>
</feature>
<evidence type="ECO:0000256" key="7">
    <source>
        <dbReference type="SAM" id="Phobius"/>
    </source>
</evidence>
<dbReference type="InterPro" id="IPR048533">
    <property type="entry name" value="VUPS"/>
</dbReference>
<keyword evidence="6" id="KW-0175">Coiled coil</keyword>
<dbReference type="InterPro" id="IPR036097">
    <property type="entry name" value="HisK_dim/P_sf"/>
</dbReference>
<comment type="catalytic activity">
    <reaction evidence="1">
        <text>ATP + protein L-histidine = ADP + protein N-phospho-L-histidine.</text>
        <dbReference type="EC" id="2.7.13.3"/>
    </reaction>
</comment>
<dbReference type="PRINTS" id="PR00344">
    <property type="entry name" value="BCTRLSENSOR"/>
</dbReference>
<dbReference type="GO" id="GO:0000155">
    <property type="term" value="F:phosphorelay sensor kinase activity"/>
    <property type="evidence" value="ECO:0007669"/>
    <property type="project" value="InterPro"/>
</dbReference>
<dbReference type="CDD" id="cd00130">
    <property type="entry name" value="PAS"/>
    <property type="match status" value="1"/>
</dbReference>
<name>A0A2S7WH24_9FLAO</name>
<evidence type="ECO:0000256" key="1">
    <source>
        <dbReference type="ARBA" id="ARBA00000085"/>
    </source>
</evidence>
<comment type="caution">
    <text evidence="11">The sequence shown here is derived from an EMBL/GenBank/DDBJ whole genome shotgun (WGS) entry which is preliminary data.</text>
</comment>
<sequence length="1013" mass="115783">MIYNQIAPLFLQSTIVAFIILLLFRLRRQFGIGILFACLGLFQFLQVFLLITIYASNTDNFLISPGSSILVIATLFALLIIYIKEDARETRSLIYALFIINIVMTIFIKLFSFNFNENVFNTVYESTNLFNSSAWILFVSTITLFLDSLLLIIIFQFLSKHVRPLFLKICLTMLLVISFDTLFFSIIVFWNFNNLNTIVLTGLISRGIFTVFYSVVFYFYLTYFDSVAKKTAFFKLTDVFKPFIYNRKLKAIVHKVKKVEKERVAKLVIPNKELLLQNKEKGKHAIELALANIELAYQNKEKGKRAVELALANIELAFQNEEKEKRADELDFANKELAYQNKEKEKRADELAVANTELAYQNKEKEKRADELAVANAELAYQNQEKEKRADELAVANTELAYQNKEKDKRASELAVANTELAYQNKEKEKRAEELDIANKELAYQNKEKENRAEELAVANIELAYQNEEKQNRADELDLANKELDYQNKEKENRADELAVANKELAYQNKEKENRADELAVANKELAYQNKEKDKRADELAIANKELVFQNEEKGKRADELVLANKELVFQNKEKENRADELAVANKELAYQNKEKEKRADELDIANKELVFQNKEKQNRADELALANTELAYQNQEKENRAKELRHFIETANAPIFGINNKGLINEWNQTSEKITGYTKKEVLGKDLVQTYITEDYREAVKKVLEDALIGKETANFEFPMFTKQGNRIMVLLNSTTGRNAAGDITGVLGVGQDITELVSYRNDLEFKVNERTLKLNESLKKEIELNELKSKFVAIASHEFRTPLSVINFAAGSIKKYWNRMEPKMIQSKLTKIEGQVLHMTALLEDVLIFGQAEAGEIRNKPLKLNLGNFIHKIIEEVYSSSNKSHEILLVDTKELAKINILIDEKLGRNIFVNLIGNAIKFSPDAKKITVELISEKNNLIISITDYGIGISQSDLKNIFKPFTRGENVDLIQGTGLGLSIVKESIQIIGGEISVESAIGKGTCFTVKMPKT</sequence>
<keyword evidence="12" id="KW-1185">Reference proteome</keyword>
<dbReference type="Gene3D" id="3.30.450.20">
    <property type="entry name" value="PAS domain"/>
    <property type="match status" value="1"/>
</dbReference>
<dbReference type="InterPro" id="IPR005467">
    <property type="entry name" value="His_kinase_dom"/>
</dbReference>
<dbReference type="GO" id="GO:0006355">
    <property type="term" value="P:regulation of DNA-templated transcription"/>
    <property type="evidence" value="ECO:0007669"/>
    <property type="project" value="InterPro"/>
</dbReference>
<feature type="transmembrane region" description="Helical" evidence="7">
    <location>
        <begin position="93"/>
        <end position="115"/>
    </location>
</feature>
<organism evidence="11 12">
    <name type="scientific">Polaribacter glomeratus</name>
    <dbReference type="NCBI Taxonomy" id="102"/>
    <lineage>
        <taxon>Bacteria</taxon>
        <taxon>Pseudomonadati</taxon>
        <taxon>Bacteroidota</taxon>
        <taxon>Flavobacteriia</taxon>
        <taxon>Flavobacteriales</taxon>
        <taxon>Flavobacteriaceae</taxon>
    </lineage>
</organism>
<dbReference type="CDD" id="cd00082">
    <property type="entry name" value="HisKA"/>
    <property type="match status" value="1"/>
</dbReference>